<accession>A0AAV7HWY9</accession>
<proteinExistence type="predicted"/>
<evidence type="ECO:0000313" key="3">
    <source>
        <dbReference type="Proteomes" id="UP000826195"/>
    </source>
</evidence>
<dbReference type="EMBL" id="JAHXZJ010002982">
    <property type="protein sequence ID" value="KAH0535278.1"/>
    <property type="molecule type" value="Genomic_DNA"/>
</dbReference>
<protein>
    <submittedName>
        <fullName evidence="2">Uncharacterized protein</fullName>
    </submittedName>
</protein>
<organism evidence="2 3">
    <name type="scientific">Cotesia glomerata</name>
    <name type="common">Lepidopteran parasitic wasp</name>
    <name type="synonym">Apanteles glomeratus</name>
    <dbReference type="NCBI Taxonomy" id="32391"/>
    <lineage>
        <taxon>Eukaryota</taxon>
        <taxon>Metazoa</taxon>
        <taxon>Ecdysozoa</taxon>
        <taxon>Arthropoda</taxon>
        <taxon>Hexapoda</taxon>
        <taxon>Insecta</taxon>
        <taxon>Pterygota</taxon>
        <taxon>Neoptera</taxon>
        <taxon>Endopterygota</taxon>
        <taxon>Hymenoptera</taxon>
        <taxon>Apocrita</taxon>
        <taxon>Ichneumonoidea</taxon>
        <taxon>Braconidae</taxon>
        <taxon>Microgastrinae</taxon>
        <taxon>Cotesia</taxon>
    </lineage>
</organism>
<dbReference type="Proteomes" id="UP000826195">
    <property type="component" value="Unassembled WGS sequence"/>
</dbReference>
<sequence>MHGSISIPAAGIEQGIPGGRRHQPARTGNPAFALRNKLPRPQLSASGCPGPFVVVVVQSLSSTELLEEQLLSSSSGWRSFGI</sequence>
<keyword evidence="3" id="KW-1185">Reference proteome</keyword>
<evidence type="ECO:0000256" key="1">
    <source>
        <dbReference type="SAM" id="MobiDB-lite"/>
    </source>
</evidence>
<name>A0AAV7HWY9_COTGL</name>
<reference evidence="2 3" key="1">
    <citation type="journal article" date="2021" name="J. Hered.">
        <title>A chromosome-level genome assembly of the parasitoid wasp, Cotesia glomerata (Hymenoptera: Braconidae).</title>
        <authorList>
            <person name="Pinto B.J."/>
            <person name="Weis J.J."/>
            <person name="Gamble T."/>
            <person name="Ode P.J."/>
            <person name="Paul R."/>
            <person name="Zaspel J.M."/>
        </authorList>
    </citation>
    <scope>NUCLEOTIDE SEQUENCE [LARGE SCALE GENOMIC DNA]</scope>
    <source>
        <strain evidence="2">CgM1</strain>
    </source>
</reference>
<feature type="region of interest" description="Disordered" evidence="1">
    <location>
        <begin position="1"/>
        <end position="32"/>
    </location>
</feature>
<gene>
    <name evidence="2" type="ORF">KQX54_015697</name>
</gene>
<comment type="caution">
    <text evidence="2">The sequence shown here is derived from an EMBL/GenBank/DDBJ whole genome shotgun (WGS) entry which is preliminary data.</text>
</comment>
<dbReference type="AlphaFoldDB" id="A0AAV7HWY9"/>
<evidence type="ECO:0000313" key="2">
    <source>
        <dbReference type="EMBL" id="KAH0535278.1"/>
    </source>
</evidence>